<proteinExistence type="predicted"/>
<dbReference type="AlphaFoldDB" id="A0A7J3TJ27"/>
<dbReference type="EMBL" id="DRUC01000070">
    <property type="protein sequence ID" value="HHF48490.1"/>
    <property type="molecule type" value="Genomic_DNA"/>
</dbReference>
<gene>
    <name evidence="1" type="ORF">ENL48_04865</name>
</gene>
<accession>A0A7J3TJ27</accession>
<evidence type="ECO:0000313" key="1">
    <source>
        <dbReference type="EMBL" id="HHF48490.1"/>
    </source>
</evidence>
<protein>
    <submittedName>
        <fullName evidence="1">Uncharacterized protein</fullName>
    </submittedName>
</protein>
<sequence>MIEKLLEIRRDLKKRYSHWIGILNYSGDTIEFLAYSEEFFNPLKITMSNSEIIKVEQIERVPKQVLLIDSSLSEFEKSERLIKEGKYKEALKSLWGCVEYALTAYGIKVAGCRFVEFSLFEISERFLDPMTVKNIKGVYTITHGDLIPLNELSANMVREAVKRILEKVLSFVGYTEKSEN</sequence>
<organism evidence="1">
    <name type="scientific">Geoglobus ahangari</name>
    <dbReference type="NCBI Taxonomy" id="113653"/>
    <lineage>
        <taxon>Archaea</taxon>
        <taxon>Methanobacteriati</taxon>
        <taxon>Methanobacteriota</taxon>
        <taxon>Archaeoglobi</taxon>
        <taxon>Archaeoglobales</taxon>
        <taxon>Archaeoglobaceae</taxon>
        <taxon>Geoglobus</taxon>
    </lineage>
</organism>
<reference evidence="1" key="1">
    <citation type="journal article" date="2020" name="mSystems">
        <title>Genome- and Community-Level Interaction Insights into Carbon Utilization and Element Cycling Functions of Hydrothermarchaeota in Hydrothermal Sediment.</title>
        <authorList>
            <person name="Zhou Z."/>
            <person name="Liu Y."/>
            <person name="Xu W."/>
            <person name="Pan J."/>
            <person name="Luo Z.H."/>
            <person name="Li M."/>
        </authorList>
    </citation>
    <scope>NUCLEOTIDE SEQUENCE [LARGE SCALE GENOMIC DNA]</scope>
    <source>
        <strain evidence="1">SpSt-10</strain>
    </source>
</reference>
<comment type="caution">
    <text evidence="1">The sequence shown here is derived from an EMBL/GenBank/DDBJ whole genome shotgun (WGS) entry which is preliminary data.</text>
</comment>
<name>A0A7J3TJ27_9EURY</name>